<feature type="region of interest" description="Disordered" evidence="1">
    <location>
        <begin position="334"/>
        <end position="356"/>
    </location>
</feature>
<accession>A0A402CYN2</accession>
<evidence type="ECO:0000256" key="2">
    <source>
        <dbReference type="SAM" id="Phobius"/>
    </source>
</evidence>
<dbReference type="AlphaFoldDB" id="A0A402CYN2"/>
<sequence>MTQNSHPGSPLQARGFSRRAFAQRAPRPKFRPVDTLWLTTLAILSLAATVIRFGVDAIGDIGAFAAAATVAGLYFIGWRVRDRTTGVIAGALLALSLTYTGSLIGHPETAVFTLLCTAAFAAMAGGQLIGAALLAAIASVIRPDGLLLGAALLCMPPSDDSRLRWRPIGLFLITTALGALVAYSLRYAPPALRIGITPILLGQAILGGNAVLAWFLWPFLAELGEPLRRQRWLPFIVWTVLYAAAESLFYFLQPGQSWPPLAPIFALLVAGGMARLIPVLAGEFANPTLRYVLATLAVVSLVGVRVAMDWPHARLTPRLPVTVLAPVATRPAAKPAAPHAAPPPQPATVVSAPASHPAPTAAITPVAPKPVVAAPTTPATPKPAPQVVTAPPTPSPVKPGSVPHHVVKVPPGAVIAQPGAPRISDTEGDNNSVRTYIWKNGHLIKRSPWAIAWDRKQQALAKQREAAAHAAPAPKPATPAPAATHTAPAPHPIAAPAPPKPAPPAPKPIAAAVKPAAKPAVKRYAAKRPVWRPRVRHRSIWAIRWEQAHPKGR</sequence>
<evidence type="ECO:0000256" key="1">
    <source>
        <dbReference type="SAM" id="MobiDB-lite"/>
    </source>
</evidence>
<keyword evidence="2" id="KW-0472">Membrane</keyword>
<feature type="transmembrane region" description="Helical" evidence="2">
    <location>
        <begin position="168"/>
        <end position="188"/>
    </location>
</feature>
<feature type="transmembrane region" description="Helical" evidence="2">
    <location>
        <begin position="258"/>
        <end position="277"/>
    </location>
</feature>
<feature type="transmembrane region" description="Helical" evidence="2">
    <location>
        <begin position="200"/>
        <end position="220"/>
    </location>
</feature>
<feature type="compositionally biased region" description="Low complexity" evidence="1">
    <location>
        <begin position="347"/>
        <end position="356"/>
    </location>
</feature>
<dbReference type="EMBL" id="AP025739">
    <property type="protein sequence ID" value="BDI31290.1"/>
    <property type="molecule type" value="Genomic_DNA"/>
</dbReference>
<keyword evidence="4" id="KW-1185">Reference proteome</keyword>
<dbReference type="KEGG" id="ccot:CCAX7_33410"/>
<feature type="transmembrane region" description="Helical" evidence="2">
    <location>
        <begin position="36"/>
        <end position="55"/>
    </location>
</feature>
<evidence type="ECO:0000313" key="4">
    <source>
        <dbReference type="Proteomes" id="UP000287394"/>
    </source>
</evidence>
<protein>
    <submittedName>
        <fullName evidence="3">Uncharacterized protein</fullName>
    </submittedName>
</protein>
<dbReference type="Proteomes" id="UP000287394">
    <property type="component" value="Chromosome"/>
</dbReference>
<proteinExistence type="predicted"/>
<keyword evidence="2" id="KW-1133">Transmembrane helix</keyword>
<reference evidence="3 4" key="1">
    <citation type="journal article" date="2019" name="Int. J. Syst. Evol. Microbiol.">
        <title>Capsulimonas corticalis gen. nov., sp. nov., an aerobic capsulated bacterium, of a novel bacterial order, Capsulimonadales ord. nov., of the class Armatimonadia of the phylum Armatimonadetes.</title>
        <authorList>
            <person name="Li J."/>
            <person name="Kudo C."/>
            <person name="Tonouchi A."/>
        </authorList>
    </citation>
    <scope>NUCLEOTIDE SEQUENCE [LARGE SCALE GENOMIC DNA]</scope>
    <source>
        <strain evidence="3 4">AX-7</strain>
    </source>
</reference>
<feature type="transmembrane region" description="Helical" evidence="2">
    <location>
        <begin position="232"/>
        <end position="252"/>
    </location>
</feature>
<name>A0A402CYN2_9BACT</name>
<feature type="transmembrane region" description="Helical" evidence="2">
    <location>
        <begin position="289"/>
        <end position="308"/>
    </location>
</feature>
<feature type="transmembrane region" description="Helical" evidence="2">
    <location>
        <begin position="61"/>
        <end position="78"/>
    </location>
</feature>
<evidence type="ECO:0000313" key="3">
    <source>
        <dbReference type="EMBL" id="BDI31290.1"/>
    </source>
</evidence>
<feature type="transmembrane region" description="Helical" evidence="2">
    <location>
        <begin position="110"/>
        <end position="137"/>
    </location>
</feature>
<feature type="compositionally biased region" description="Pro residues" evidence="1">
    <location>
        <begin position="489"/>
        <end position="507"/>
    </location>
</feature>
<gene>
    <name evidence="3" type="ORF">CCAX7_33410</name>
</gene>
<feature type="region of interest" description="Disordered" evidence="1">
    <location>
        <begin position="375"/>
        <end position="400"/>
    </location>
</feature>
<keyword evidence="2" id="KW-0812">Transmembrane</keyword>
<feature type="region of interest" description="Disordered" evidence="1">
    <location>
        <begin position="460"/>
        <end position="519"/>
    </location>
</feature>
<dbReference type="PRINTS" id="PR01217">
    <property type="entry name" value="PRICHEXTENSN"/>
</dbReference>
<feature type="transmembrane region" description="Helical" evidence="2">
    <location>
        <begin position="85"/>
        <end position="104"/>
    </location>
</feature>
<dbReference type="RefSeq" id="WP_176587329.1">
    <property type="nucleotide sequence ID" value="NZ_AP025739.1"/>
</dbReference>
<feature type="compositionally biased region" description="Low complexity" evidence="1">
    <location>
        <begin position="508"/>
        <end position="519"/>
    </location>
</feature>
<organism evidence="3 4">
    <name type="scientific">Capsulimonas corticalis</name>
    <dbReference type="NCBI Taxonomy" id="2219043"/>
    <lineage>
        <taxon>Bacteria</taxon>
        <taxon>Bacillati</taxon>
        <taxon>Armatimonadota</taxon>
        <taxon>Armatimonadia</taxon>
        <taxon>Capsulimonadales</taxon>
        <taxon>Capsulimonadaceae</taxon>
        <taxon>Capsulimonas</taxon>
    </lineage>
</organism>